<feature type="compositionally biased region" description="Polar residues" evidence="1">
    <location>
        <begin position="297"/>
        <end position="306"/>
    </location>
</feature>
<sequence>MQYTTLLLSTIAVLPAAHGIAFGGPAPTGASRALEGWTPKPTKGPSVAELRKRQSAFEYETCGWVNGDLSSAITCFTGTCQLYTASDAVGMAGCCEGSDTQGCAWVNSCVDSVEFAAQSCTGDCAVNSFVRKCTDVEAPYCMSWTYAQDNVKDYVCGPYSDSTWETIYQDATDTFSSLTSSIQLTTLEGNAVTGWEGSSTFTDESTATDETLTEETSTETSTETDSPEETSSPSFTGSRKKSKAKKLPISIIIGAVVGALVLLFLIGAVIIFLCIKKKKAKQIATSQAAMATASASRPQSQYHNPHQPQQMQGQPMSQAPPMPPPATMMSPQMQPGANGHGGYFAPTDPQKSTYQYNATPMTPVSNPPTPAPPYIQPYYANGNTAPPMPTQSPGPAAYQVRQPTPGSHEVDATSAPHAPPVQGQAQGGPVYEMGGGK</sequence>
<feature type="signal peptide" evidence="3">
    <location>
        <begin position="1"/>
        <end position="19"/>
    </location>
</feature>
<feature type="compositionally biased region" description="Low complexity" evidence="1">
    <location>
        <begin position="307"/>
        <end position="317"/>
    </location>
</feature>
<feature type="region of interest" description="Disordered" evidence="1">
    <location>
        <begin position="295"/>
        <end position="321"/>
    </location>
</feature>
<name>A0A6A5X4C5_9PLEO</name>
<dbReference type="EMBL" id="ML977556">
    <property type="protein sequence ID" value="KAF2007714.1"/>
    <property type="molecule type" value="Genomic_DNA"/>
</dbReference>
<evidence type="ECO:0000256" key="3">
    <source>
        <dbReference type="SAM" id="SignalP"/>
    </source>
</evidence>
<dbReference type="Pfam" id="PF04478">
    <property type="entry name" value="Mid2"/>
    <property type="match status" value="1"/>
</dbReference>
<dbReference type="Proteomes" id="UP000799779">
    <property type="component" value="Unassembled WGS sequence"/>
</dbReference>
<dbReference type="InterPro" id="IPR007567">
    <property type="entry name" value="Mid2_dom"/>
</dbReference>
<keyword evidence="2" id="KW-1133">Transmembrane helix</keyword>
<evidence type="ECO:0000259" key="4">
    <source>
        <dbReference type="Pfam" id="PF04478"/>
    </source>
</evidence>
<feature type="compositionally biased region" description="Low complexity" evidence="1">
    <location>
        <begin position="218"/>
        <end position="237"/>
    </location>
</feature>
<keyword evidence="6" id="KW-1185">Reference proteome</keyword>
<reference evidence="5" key="1">
    <citation type="journal article" date="2020" name="Stud. Mycol.">
        <title>101 Dothideomycetes genomes: a test case for predicting lifestyles and emergence of pathogens.</title>
        <authorList>
            <person name="Haridas S."/>
            <person name="Albert R."/>
            <person name="Binder M."/>
            <person name="Bloem J."/>
            <person name="Labutti K."/>
            <person name="Salamov A."/>
            <person name="Andreopoulos B."/>
            <person name="Baker S."/>
            <person name="Barry K."/>
            <person name="Bills G."/>
            <person name="Bluhm B."/>
            <person name="Cannon C."/>
            <person name="Castanera R."/>
            <person name="Culley D."/>
            <person name="Daum C."/>
            <person name="Ezra D."/>
            <person name="Gonzalez J."/>
            <person name="Henrissat B."/>
            <person name="Kuo A."/>
            <person name="Liang C."/>
            <person name="Lipzen A."/>
            <person name="Lutzoni F."/>
            <person name="Magnuson J."/>
            <person name="Mondo S."/>
            <person name="Nolan M."/>
            <person name="Ohm R."/>
            <person name="Pangilinan J."/>
            <person name="Park H.-J."/>
            <person name="Ramirez L."/>
            <person name="Alfaro M."/>
            <person name="Sun H."/>
            <person name="Tritt A."/>
            <person name="Yoshinaga Y."/>
            <person name="Zwiers L.-H."/>
            <person name="Turgeon B."/>
            <person name="Goodwin S."/>
            <person name="Spatafora J."/>
            <person name="Crous P."/>
            <person name="Grigoriev I."/>
        </authorList>
    </citation>
    <scope>NUCLEOTIDE SEQUENCE</scope>
    <source>
        <strain evidence="5">CBS 123094</strain>
    </source>
</reference>
<organism evidence="5 6">
    <name type="scientific">Amniculicola lignicola CBS 123094</name>
    <dbReference type="NCBI Taxonomy" id="1392246"/>
    <lineage>
        <taxon>Eukaryota</taxon>
        <taxon>Fungi</taxon>
        <taxon>Dikarya</taxon>
        <taxon>Ascomycota</taxon>
        <taxon>Pezizomycotina</taxon>
        <taxon>Dothideomycetes</taxon>
        <taxon>Pleosporomycetidae</taxon>
        <taxon>Pleosporales</taxon>
        <taxon>Amniculicolaceae</taxon>
        <taxon>Amniculicola</taxon>
    </lineage>
</organism>
<proteinExistence type="predicted"/>
<feature type="domain" description="Mid2" evidence="4">
    <location>
        <begin position="212"/>
        <end position="293"/>
    </location>
</feature>
<dbReference type="OrthoDB" id="5347452at2759"/>
<feature type="region of interest" description="Disordered" evidence="1">
    <location>
        <begin position="195"/>
        <end position="240"/>
    </location>
</feature>
<evidence type="ECO:0000256" key="1">
    <source>
        <dbReference type="SAM" id="MobiDB-lite"/>
    </source>
</evidence>
<protein>
    <recommendedName>
        <fullName evidence="4">Mid2 domain-containing protein</fullName>
    </recommendedName>
</protein>
<feature type="region of interest" description="Disordered" evidence="1">
    <location>
        <begin position="382"/>
        <end position="437"/>
    </location>
</feature>
<evidence type="ECO:0000313" key="6">
    <source>
        <dbReference type="Proteomes" id="UP000799779"/>
    </source>
</evidence>
<evidence type="ECO:0000313" key="5">
    <source>
        <dbReference type="EMBL" id="KAF2007714.1"/>
    </source>
</evidence>
<gene>
    <name evidence="5" type="ORF">P154DRAFT_1144</name>
</gene>
<feature type="chain" id="PRO_5025657715" description="Mid2 domain-containing protein" evidence="3">
    <location>
        <begin position="20"/>
        <end position="437"/>
    </location>
</feature>
<feature type="transmembrane region" description="Helical" evidence="2">
    <location>
        <begin position="249"/>
        <end position="275"/>
    </location>
</feature>
<accession>A0A6A5X4C5</accession>
<dbReference type="AlphaFoldDB" id="A0A6A5X4C5"/>
<evidence type="ECO:0000256" key="2">
    <source>
        <dbReference type="SAM" id="Phobius"/>
    </source>
</evidence>
<keyword evidence="3" id="KW-0732">Signal</keyword>
<keyword evidence="2" id="KW-0812">Transmembrane</keyword>
<keyword evidence="2" id="KW-0472">Membrane</keyword>